<keyword evidence="11" id="KW-0464">Manganese</keyword>
<dbReference type="InterPro" id="IPR003018">
    <property type="entry name" value="GAF"/>
</dbReference>
<dbReference type="Pfam" id="PF01590">
    <property type="entry name" value="GAF"/>
    <property type="match status" value="1"/>
</dbReference>
<evidence type="ECO:0000256" key="9">
    <source>
        <dbReference type="ARBA" id="ARBA00022842"/>
    </source>
</evidence>
<protein>
    <recommendedName>
        <fullName evidence="1">protein-serine/threonine phosphatase</fullName>
        <ecNumber evidence="1">3.1.3.16</ecNumber>
    </recommendedName>
    <alternativeName>
        <fullName evidence="15">Protein-serine/threonine phosphatase</fullName>
    </alternativeName>
    <alternativeName>
        <fullName evidence="14">Serine/threonine-protein kinase</fullName>
    </alternativeName>
</protein>
<keyword evidence="5" id="KW-0547">Nucleotide-binding</keyword>
<evidence type="ECO:0000256" key="7">
    <source>
        <dbReference type="ARBA" id="ARBA00022801"/>
    </source>
</evidence>
<keyword evidence="3" id="KW-0808">Transferase</keyword>
<dbReference type="PANTHER" id="PTHR43156">
    <property type="entry name" value="STAGE II SPORULATION PROTEIN E-RELATED"/>
    <property type="match status" value="1"/>
</dbReference>
<gene>
    <name evidence="18" type="ORF">IF129_21990</name>
</gene>
<evidence type="ECO:0000256" key="14">
    <source>
        <dbReference type="ARBA" id="ARBA00075117"/>
    </source>
</evidence>
<dbReference type="InterPro" id="IPR036890">
    <property type="entry name" value="HATPase_C_sf"/>
</dbReference>
<dbReference type="GO" id="GO:0046872">
    <property type="term" value="F:metal ion binding"/>
    <property type="evidence" value="ECO:0007669"/>
    <property type="project" value="UniProtKB-KW"/>
</dbReference>
<dbReference type="Pfam" id="PF07228">
    <property type="entry name" value="SpoIIE"/>
    <property type="match status" value="1"/>
</dbReference>
<dbReference type="Gene3D" id="3.30.450.20">
    <property type="entry name" value="PAS domain"/>
    <property type="match status" value="2"/>
</dbReference>
<evidence type="ECO:0000259" key="17">
    <source>
        <dbReference type="SMART" id="SM00331"/>
    </source>
</evidence>
<evidence type="ECO:0000256" key="1">
    <source>
        <dbReference type="ARBA" id="ARBA00013081"/>
    </source>
</evidence>
<dbReference type="Gene3D" id="3.30.565.10">
    <property type="entry name" value="Histidine kinase-like ATPase, C-terminal domain"/>
    <property type="match status" value="1"/>
</dbReference>
<name>A0A927F4M8_9ACTN</name>
<dbReference type="RefSeq" id="WP_191211525.1">
    <property type="nucleotide sequence ID" value="NZ_BAABKL010000002.1"/>
</dbReference>
<dbReference type="PANTHER" id="PTHR43156:SF2">
    <property type="entry name" value="STAGE II SPORULATION PROTEIN E"/>
    <property type="match status" value="1"/>
</dbReference>
<evidence type="ECO:0000256" key="6">
    <source>
        <dbReference type="ARBA" id="ARBA00022777"/>
    </source>
</evidence>
<feature type="domain" description="GAF" evidence="16">
    <location>
        <begin position="265"/>
        <end position="431"/>
    </location>
</feature>
<dbReference type="CDD" id="cd16936">
    <property type="entry name" value="HATPase_RsbW-like"/>
    <property type="match status" value="1"/>
</dbReference>
<dbReference type="InterPro" id="IPR052016">
    <property type="entry name" value="Bact_Sigma-Reg"/>
</dbReference>
<keyword evidence="2" id="KW-0597">Phosphoprotein</keyword>
<comment type="catalytic activity">
    <reaction evidence="12">
        <text>O-phospho-L-seryl-[protein] + H2O = L-seryl-[protein] + phosphate</text>
        <dbReference type="Rhea" id="RHEA:20629"/>
        <dbReference type="Rhea" id="RHEA-COMP:9863"/>
        <dbReference type="Rhea" id="RHEA-COMP:11604"/>
        <dbReference type="ChEBI" id="CHEBI:15377"/>
        <dbReference type="ChEBI" id="CHEBI:29999"/>
        <dbReference type="ChEBI" id="CHEBI:43474"/>
        <dbReference type="ChEBI" id="CHEBI:83421"/>
        <dbReference type="EC" id="3.1.3.16"/>
    </reaction>
</comment>
<dbReference type="EMBL" id="JACXYU010000015">
    <property type="protein sequence ID" value="MBD3934221.1"/>
    <property type="molecule type" value="Genomic_DNA"/>
</dbReference>
<keyword evidence="4" id="KW-0479">Metal-binding</keyword>
<evidence type="ECO:0000256" key="10">
    <source>
        <dbReference type="ARBA" id="ARBA00022912"/>
    </source>
</evidence>
<dbReference type="CDD" id="cd00130">
    <property type="entry name" value="PAS"/>
    <property type="match status" value="1"/>
</dbReference>
<keyword evidence="7" id="KW-0378">Hydrolase</keyword>
<dbReference type="InterPro" id="IPR001932">
    <property type="entry name" value="PPM-type_phosphatase-like_dom"/>
</dbReference>
<comment type="function">
    <text evidence="13">Primarily acts as an independent SigF regulator that is sensitive to the osmosensory signal, mediating the cross talk of PknD with the SigF regulon. Possesses both phosphatase and kinase activities. The kinase domain functions as a classic anti-sigma factor-like kinase to phosphorylate the anti-anti-sigma factor domain at the canonical regulatory site, and the phosphatase domain antagonizes this activity.</text>
</comment>
<dbReference type="SUPFAM" id="SSF55781">
    <property type="entry name" value="GAF domain-like"/>
    <property type="match status" value="1"/>
</dbReference>
<dbReference type="SMART" id="SM00331">
    <property type="entry name" value="PP2C_SIG"/>
    <property type="match status" value="1"/>
</dbReference>
<dbReference type="InterPro" id="IPR036457">
    <property type="entry name" value="PPM-type-like_dom_sf"/>
</dbReference>
<sequence length="813" mass="86361">MSRAERASLQQFSVSGLAAAVLAEDGTVESWADTARDLLGWTAGQTCGRPARELLADPDAWPGPVEGCAGPGWEGELTLRHVDGSEVPVGLRVLALHDRGHGRGHARSRLVLGARAELLDLWRQSHSLVEGLFTQQRIGLAVFDPEMRIVRSNLSLLSYSGVPADLDGLRLKAVAQPEDAEQLEGWLHLIMTTGEPVLGATLRVRTLADPRQGALLSMSGFRLQSPRGQLMGTAAAFTDITEQEQAGKRLKLLHRATAILGAELSAPRTCEDLARVLVPDFADRVLVGLAEGVLRGDEPVVNRDGELLVTRSAVVGADPGLLPTTGRVTVPPRGGPEPGGVLLADLPDPDAAGPGDGAPGAAERHWTPHMPGAHSALSAPLRARGAFLGTVTLWRTGVSAPYGREDLALLEEIAARAGLAVDNARRFHREHRAAVSLQRSLLPPATASSAGVETASLYLPAGAGGGGVSGDWFDVIPLSSARVGLVVGDVVGHGLQATVTMGRLRTAVRTLADLDLDPEELLSHLDDLVTQLDVATSDEGRHQARESLGATCLYAVYDPVTRRCSFSSAGHPPPALVTPDGDVRYVEIHPGPPLGVSSLPFEPVEVAVPPGSVLALYTDGLVEPRRGDIDDGMAELRRALRATDPVRRPLAATVEHFRTSLPDEPLSDDVTLLLARTRAIDAGDTAAWTLDPDPASVPEARELALGQLDAWGLDAMAFTTELVTSELITNAVRYGGGGPVELRLTRADTLICEVSDLSSTQPRMRRARATDEGGRGLYLVAQLTERWGSRYTRRGKTIWTEQVLAPPGAEAWL</sequence>
<dbReference type="SMART" id="SM00065">
    <property type="entry name" value="GAF"/>
    <property type="match status" value="1"/>
</dbReference>
<dbReference type="Gene3D" id="3.30.450.40">
    <property type="match status" value="1"/>
</dbReference>
<evidence type="ECO:0000256" key="13">
    <source>
        <dbReference type="ARBA" id="ARBA00056274"/>
    </source>
</evidence>
<accession>A0A927F4M8</accession>
<dbReference type="SUPFAM" id="SSF81606">
    <property type="entry name" value="PP2C-like"/>
    <property type="match status" value="1"/>
</dbReference>
<dbReference type="InterPro" id="IPR003594">
    <property type="entry name" value="HATPase_dom"/>
</dbReference>
<evidence type="ECO:0000256" key="8">
    <source>
        <dbReference type="ARBA" id="ARBA00022840"/>
    </source>
</evidence>
<dbReference type="AlphaFoldDB" id="A0A927F4M8"/>
<evidence type="ECO:0000256" key="15">
    <source>
        <dbReference type="ARBA" id="ARBA00081350"/>
    </source>
</evidence>
<evidence type="ECO:0000259" key="16">
    <source>
        <dbReference type="SMART" id="SM00065"/>
    </source>
</evidence>
<keyword evidence="10" id="KW-0904">Protein phosphatase</keyword>
<dbReference type="GO" id="GO:0016301">
    <property type="term" value="F:kinase activity"/>
    <property type="evidence" value="ECO:0007669"/>
    <property type="project" value="UniProtKB-KW"/>
</dbReference>
<dbReference type="InterPro" id="IPR000014">
    <property type="entry name" value="PAS"/>
</dbReference>
<dbReference type="Pfam" id="PF13581">
    <property type="entry name" value="HATPase_c_2"/>
    <property type="match status" value="1"/>
</dbReference>
<keyword evidence="6" id="KW-0418">Kinase</keyword>
<dbReference type="InterPro" id="IPR013656">
    <property type="entry name" value="PAS_4"/>
</dbReference>
<evidence type="ECO:0000256" key="2">
    <source>
        <dbReference type="ARBA" id="ARBA00022553"/>
    </source>
</evidence>
<dbReference type="SUPFAM" id="SSF55785">
    <property type="entry name" value="PYP-like sensor domain (PAS domain)"/>
    <property type="match status" value="2"/>
</dbReference>
<evidence type="ECO:0000256" key="3">
    <source>
        <dbReference type="ARBA" id="ARBA00022679"/>
    </source>
</evidence>
<dbReference type="InterPro" id="IPR029016">
    <property type="entry name" value="GAF-like_dom_sf"/>
</dbReference>
<keyword evidence="8" id="KW-0067">ATP-binding</keyword>
<proteinExistence type="predicted"/>
<keyword evidence="9" id="KW-0460">Magnesium</keyword>
<dbReference type="Proteomes" id="UP000632289">
    <property type="component" value="Unassembled WGS sequence"/>
</dbReference>
<feature type="domain" description="PPM-type phosphatase" evidence="17">
    <location>
        <begin position="449"/>
        <end position="677"/>
    </location>
</feature>
<dbReference type="SUPFAM" id="SSF55874">
    <property type="entry name" value="ATPase domain of HSP90 chaperone/DNA topoisomerase II/histidine kinase"/>
    <property type="match status" value="1"/>
</dbReference>
<evidence type="ECO:0000256" key="12">
    <source>
        <dbReference type="ARBA" id="ARBA00047761"/>
    </source>
</evidence>
<dbReference type="FunFam" id="3.30.565.10:FF:000028">
    <property type="entry name" value="PAS sensor protein"/>
    <property type="match status" value="1"/>
</dbReference>
<dbReference type="EC" id="3.1.3.16" evidence="1"/>
<dbReference type="InterPro" id="IPR035965">
    <property type="entry name" value="PAS-like_dom_sf"/>
</dbReference>
<keyword evidence="19" id="KW-1185">Reference proteome</keyword>
<dbReference type="Pfam" id="PF08448">
    <property type="entry name" value="PAS_4"/>
    <property type="match status" value="1"/>
</dbReference>
<evidence type="ECO:0000313" key="18">
    <source>
        <dbReference type="EMBL" id="MBD3934221.1"/>
    </source>
</evidence>
<dbReference type="FunFam" id="3.60.40.10:FF:000005">
    <property type="entry name" value="Serine/threonine protein phosphatase"/>
    <property type="match status" value="1"/>
</dbReference>
<dbReference type="GO" id="GO:0005524">
    <property type="term" value="F:ATP binding"/>
    <property type="evidence" value="ECO:0007669"/>
    <property type="project" value="UniProtKB-KW"/>
</dbReference>
<evidence type="ECO:0000256" key="4">
    <source>
        <dbReference type="ARBA" id="ARBA00022723"/>
    </source>
</evidence>
<comment type="caution">
    <text evidence="18">The sequence shown here is derived from an EMBL/GenBank/DDBJ whole genome shotgun (WGS) entry which is preliminary data.</text>
</comment>
<organism evidence="18 19">
    <name type="scientific">Streptomyces chumphonensis</name>
    <dbReference type="NCBI Taxonomy" id="1214925"/>
    <lineage>
        <taxon>Bacteria</taxon>
        <taxon>Bacillati</taxon>
        <taxon>Actinomycetota</taxon>
        <taxon>Actinomycetes</taxon>
        <taxon>Kitasatosporales</taxon>
        <taxon>Streptomycetaceae</taxon>
        <taxon>Streptomyces</taxon>
    </lineage>
</organism>
<dbReference type="Gene3D" id="3.60.40.10">
    <property type="entry name" value="PPM-type phosphatase domain"/>
    <property type="match status" value="1"/>
</dbReference>
<evidence type="ECO:0000313" key="19">
    <source>
        <dbReference type="Proteomes" id="UP000632289"/>
    </source>
</evidence>
<evidence type="ECO:0000256" key="5">
    <source>
        <dbReference type="ARBA" id="ARBA00022741"/>
    </source>
</evidence>
<reference evidence="18" key="1">
    <citation type="submission" date="2020-09" db="EMBL/GenBank/DDBJ databases">
        <title>Secondary metabolite and genome analysis of marine Streptomyces chumphonensis KK1-2T.</title>
        <authorList>
            <person name="Phongsopitanun W."/>
            <person name="Kanchanasin P."/>
            <person name="Pittayakhajonwut P."/>
            <person name="Suwanborirux K."/>
            <person name="Tanasupawat S."/>
        </authorList>
    </citation>
    <scope>NUCLEOTIDE SEQUENCE</scope>
    <source>
        <strain evidence="18">KK1-2</strain>
    </source>
</reference>
<dbReference type="GO" id="GO:0004722">
    <property type="term" value="F:protein serine/threonine phosphatase activity"/>
    <property type="evidence" value="ECO:0007669"/>
    <property type="project" value="UniProtKB-EC"/>
</dbReference>
<evidence type="ECO:0000256" key="11">
    <source>
        <dbReference type="ARBA" id="ARBA00023211"/>
    </source>
</evidence>